<evidence type="ECO:0000259" key="2">
    <source>
        <dbReference type="PROSITE" id="PS51350"/>
    </source>
</evidence>
<dbReference type="InterPro" id="IPR002114">
    <property type="entry name" value="PTS_HPr_Ser_P_site"/>
</dbReference>
<dbReference type="CDD" id="cd00367">
    <property type="entry name" value="PTS-HPr_like"/>
    <property type="match status" value="1"/>
</dbReference>
<dbReference type="PROSITE" id="PS00589">
    <property type="entry name" value="PTS_HPR_SER"/>
    <property type="match status" value="1"/>
</dbReference>
<dbReference type="PANTHER" id="PTHR33705">
    <property type="entry name" value="PHOSPHOCARRIER PROTEIN HPR"/>
    <property type="match status" value="1"/>
</dbReference>
<sequence length="83" mass="8838">MVEKSVVVAVEPGLQADKAAKFVREANRFAAEIFLEKKGRRINAKSIMGVLSLAIASGETIMLFSDGPDGEEAIDALIACLSE</sequence>
<dbReference type="SUPFAM" id="SSF55594">
    <property type="entry name" value="HPr-like"/>
    <property type="match status" value="1"/>
</dbReference>
<dbReference type="Proteomes" id="UP001501734">
    <property type="component" value="Unassembled WGS sequence"/>
</dbReference>
<evidence type="ECO:0000313" key="4">
    <source>
        <dbReference type="Proteomes" id="UP001501734"/>
    </source>
</evidence>
<evidence type="ECO:0000256" key="1">
    <source>
        <dbReference type="ARBA" id="ARBA00010736"/>
    </source>
</evidence>
<dbReference type="InterPro" id="IPR000032">
    <property type="entry name" value="HPr-like"/>
</dbReference>
<name>A0ABP7VRJ3_9BACI</name>
<dbReference type="NCBIfam" id="TIGR01003">
    <property type="entry name" value="PTS_HPr_family"/>
    <property type="match status" value="1"/>
</dbReference>
<dbReference type="RefSeq" id="WP_344912416.1">
    <property type="nucleotide sequence ID" value="NZ_BAABDL010000095.1"/>
</dbReference>
<dbReference type="InterPro" id="IPR035895">
    <property type="entry name" value="HPr-like_sf"/>
</dbReference>
<dbReference type="PRINTS" id="PR00107">
    <property type="entry name" value="PHOSPHOCPHPR"/>
</dbReference>
<comment type="caution">
    <text evidence="3">The sequence shown here is derived from an EMBL/GenBank/DDBJ whole genome shotgun (WGS) entry which is preliminary data.</text>
</comment>
<keyword evidence="4" id="KW-1185">Reference proteome</keyword>
<comment type="similarity">
    <text evidence="1">Belongs to the HPr family.</text>
</comment>
<dbReference type="EMBL" id="BAABDL010000095">
    <property type="protein sequence ID" value="GAA4073024.1"/>
    <property type="molecule type" value="Genomic_DNA"/>
</dbReference>
<organism evidence="3 4">
    <name type="scientific">Amphibacillus indicireducens</name>
    <dbReference type="NCBI Taxonomy" id="1076330"/>
    <lineage>
        <taxon>Bacteria</taxon>
        <taxon>Bacillati</taxon>
        <taxon>Bacillota</taxon>
        <taxon>Bacilli</taxon>
        <taxon>Bacillales</taxon>
        <taxon>Bacillaceae</taxon>
        <taxon>Amphibacillus</taxon>
    </lineage>
</organism>
<gene>
    <name evidence="3" type="ORF">GCM10022410_18080</name>
</gene>
<dbReference type="Gene3D" id="3.30.1340.10">
    <property type="entry name" value="HPr-like"/>
    <property type="match status" value="1"/>
</dbReference>
<proteinExistence type="inferred from homology"/>
<dbReference type="InterPro" id="IPR050399">
    <property type="entry name" value="HPr"/>
</dbReference>
<dbReference type="Pfam" id="PF00381">
    <property type="entry name" value="PTS-HPr"/>
    <property type="match status" value="1"/>
</dbReference>
<dbReference type="PANTHER" id="PTHR33705:SF5">
    <property type="entry name" value="HPR-LIKE PROTEIN CRH"/>
    <property type="match status" value="1"/>
</dbReference>
<dbReference type="PROSITE" id="PS51350">
    <property type="entry name" value="PTS_HPR_DOM"/>
    <property type="match status" value="1"/>
</dbReference>
<evidence type="ECO:0000313" key="3">
    <source>
        <dbReference type="EMBL" id="GAA4073024.1"/>
    </source>
</evidence>
<accession>A0ABP7VRJ3</accession>
<feature type="domain" description="HPr" evidence="2">
    <location>
        <begin position="1"/>
        <end position="83"/>
    </location>
</feature>
<protein>
    <submittedName>
        <fullName evidence="3">HPr family phosphocarrier protein</fullName>
    </submittedName>
</protein>
<reference evidence="4" key="1">
    <citation type="journal article" date="2019" name="Int. J. Syst. Evol. Microbiol.">
        <title>The Global Catalogue of Microorganisms (GCM) 10K type strain sequencing project: providing services to taxonomists for standard genome sequencing and annotation.</title>
        <authorList>
            <consortium name="The Broad Institute Genomics Platform"/>
            <consortium name="The Broad Institute Genome Sequencing Center for Infectious Disease"/>
            <person name="Wu L."/>
            <person name="Ma J."/>
        </authorList>
    </citation>
    <scope>NUCLEOTIDE SEQUENCE [LARGE SCALE GENOMIC DNA]</scope>
    <source>
        <strain evidence="4">JCM 17250</strain>
    </source>
</reference>